<proteinExistence type="predicted"/>
<dbReference type="InterPro" id="IPR000182">
    <property type="entry name" value="GNAT_dom"/>
</dbReference>
<gene>
    <name evidence="2" type="ORF">M5X16_19280</name>
    <name evidence="3" type="ORF">PC41400_22510</name>
</gene>
<name>A0A410X102_9BACL</name>
<evidence type="ECO:0000313" key="4">
    <source>
        <dbReference type="Proteomes" id="UP000288943"/>
    </source>
</evidence>
<reference evidence="3 4" key="1">
    <citation type="submission" date="2018-01" db="EMBL/GenBank/DDBJ databases">
        <title>The whole genome sequencing and assembly of Paenibacillus chitinolyticus KCCM 41400 strain.</title>
        <authorList>
            <person name="Kim J.-Y."/>
            <person name="Park M.-K."/>
            <person name="Lee Y.-J."/>
            <person name="Yi H."/>
            <person name="Bahn Y.-S."/>
            <person name="Kim J.F."/>
            <person name="Lee D.-W."/>
        </authorList>
    </citation>
    <scope>NUCLEOTIDE SEQUENCE [LARGE SCALE GENOMIC DNA]</scope>
    <source>
        <strain evidence="3 4">KCCM 41400</strain>
    </source>
</reference>
<dbReference type="EC" id="2.3.1.-" evidence="2"/>
<dbReference type="SUPFAM" id="SSF55729">
    <property type="entry name" value="Acyl-CoA N-acyltransferases (Nat)"/>
    <property type="match status" value="1"/>
</dbReference>
<dbReference type="AlphaFoldDB" id="A0A410X102"/>
<protein>
    <submittedName>
        <fullName evidence="2 3">N-acetyltransferase</fullName>
        <ecNumber evidence="2">2.3.1.-</ecNumber>
    </submittedName>
</protein>
<dbReference type="PANTHER" id="PTHR13355">
    <property type="entry name" value="GLUCOSAMINE 6-PHOSPHATE N-ACETYLTRANSFERASE"/>
    <property type="match status" value="1"/>
</dbReference>
<dbReference type="EMBL" id="JAMDMJ010000025">
    <property type="protein sequence ID" value="MCY9597915.1"/>
    <property type="molecule type" value="Genomic_DNA"/>
</dbReference>
<dbReference type="Pfam" id="PF13673">
    <property type="entry name" value="Acetyltransf_10"/>
    <property type="match status" value="1"/>
</dbReference>
<dbReference type="Gene3D" id="3.40.630.30">
    <property type="match status" value="1"/>
</dbReference>
<dbReference type="KEGG" id="pchi:PC41400_22510"/>
<dbReference type="PROSITE" id="PS51186">
    <property type="entry name" value="GNAT"/>
    <property type="match status" value="1"/>
</dbReference>
<evidence type="ECO:0000259" key="1">
    <source>
        <dbReference type="PROSITE" id="PS51186"/>
    </source>
</evidence>
<dbReference type="GeneID" id="95377570"/>
<keyword evidence="3" id="KW-0808">Transferase</keyword>
<dbReference type="PANTHER" id="PTHR13355:SF11">
    <property type="entry name" value="GLUCOSAMINE 6-PHOSPHATE N-ACETYLTRANSFERASE"/>
    <property type="match status" value="1"/>
</dbReference>
<dbReference type="InterPro" id="IPR016181">
    <property type="entry name" value="Acyl_CoA_acyltransferase"/>
</dbReference>
<reference evidence="2 5" key="2">
    <citation type="submission" date="2022-05" db="EMBL/GenBank/DDBJ databases">
        <title>Genome Sequencing of Bee-Associated Microbes.</title>
        <authorList>
            <person name="Dunlap C."/>
        </authorList>
    </citation>
    <scope>NUCLEOTIDE SEQUENCE [LARGE SCALE GENOMIC DNA]</scope>
    <source>
        <strain evidence="2 5">NRRL B-23120</strain>
    </source>
</reference>
<dbReference type="RefSeq" id="WP_042232556.1">
    <property type="nucleotide sequence ID" value="NZ_CP026520.1"/>
</dbReference>
<dbReference type="InterPro" id="IPR039143">
    <property type="entry name" value="GNPNAT1-like"/>
</dbReference>
<dbReference type="OrthoDB" id="9796171at2"/>
<evidence type="ECO:0000313" key="5">
    <source>
        <dbReference type="Proteomes" id="UP001527202"/>
    </source>
</evidence>
<keyword evidence="2" id="KW-0012">Acyltransferase</keyword>
<keyword evidence="5" id="KW-1185">Reference proteome</keyword>
<dbReference type="GO" id="GO:0004343">
    <property type="term" value="F:glucosamine 6-phosphate N-acetyltransferase activity"/>
    <property type="evidence" value="ECO:0007669"/>
    <property type="project" value="TreeGrafter"/>
</dbReference>
<accession>A0A410X102</accession>
<dbReference type="EMBL" id="CP026520">
    <property type="protein sequence ID" value="QAV20293.1"/>
    <property type="molecule type" value="Genomic_DNA"/>
</dbReference>
<evidence type="ECO:0000313" key="2">
    <source>
        <dbReference type="EMBL" id="MCY9597915.1"/>
    </source>
</evidence>
<evidence type="ECO:0000313" key="3">
    <source>
        <dbReference type="EMBL" id="QAV20293.1"/>
    </source>
</evidence>
<dbReference type="Proteomes" id="UP001527202">
    <property type="component" value="Unassembled WGS sequence"/>
</dbReference>
<feature type="domain" description="N-acetyltransferase" evidence="1">
    <location>
        <begin position="2"/>
        <end position="145"/>
    </location>
</feature>
<dbReference type="Proteomes" id="UP000288943">
    <property type="component" value="Chromosome"/>
</dbReference>
<sequence>MEIIRVTTDEQLKECLSVRKEVFVDEQNVPLELEIDELDASHQSGHHFLIREGGKAIAAARWKPYEENRAKLQRIAVLKSSRGTGLGSVLVQAMEAQAKELGYTGAVLDAQCQAEPFYKKIGYETIPGEPFDDAGILHVRMVKPL</sequence>
<dbReference type="CDD" id="cd04301">
    <property type="entry name" value="NAT_SF"/>
    <property type="match status" value="1"/>
</dbReference>
<organism evidence="3 4">
    <name type="scientific">Paenibacillus chitinolyticus</name>
    <dbReference type="NCBI Taxonomy" id="79263"/>
    <lineage>
        <taxon>Bacteria</taxon>
        <taxon>Bacillati</taxon>
        <taxon>Bacillota</taxon>
        <taxon>Bacilli</taxon>
        <taxon>Bacillales</taxon>
        <taxon>Paenibacillaceae</taxon>
        <taxon>Paenibacillus</taxon>
    </lineage>
</organism>